<evidence type="ECO:0000256" key="1">
    <source>
        <dbReference type="SAM" id="MobiDB-lite"/>
    </source>
</evidence>
<dbReference type="Proteomes" id="UP001341245">
    <property type="component" value="Unassembled WGS sequence"/>
</dbReference>
<comment type="caution">
    <text evidence="2">The sequence shown here is derived from an EMBL/GenBank/DDBJ whole genome shotgun (WGS) entry which is preliminary data.</text>
</comment>
<feature type="compositionally biased region" description="Low complexity" evidence="1">
    <location>
        <begin position="32"/>
        <end position="43"/>
    </location>
</feature>
<sequence length="141" mass="15620">MSWFATSASAVTIHSLSGRVIQHRPVQDLPDDPSLLSSTTSSTETSQHPTKTICICAARKCMLYHACLLHAAAILDNVASSKNQKSLENNLDNINSDEQQDIKHVFPCFRGSFGETRERGENLNSLKAVDHPKWFKPIRAS</sequence>
<organism evidence="2 3">
    <name type="scientific">Aureobasidium pullulans</name>
    <name type="common">Black yeast</name>
    <name type="synonym">Pullularia pullulans</name>
    <dbReference type="NCBI Taxonomy" id="5580"/>
    <lineage>
        <taxon>Eukaryota</taxon>
        <taxon>Fungi</taxon>
        <taxon>Dikarya</taxon>
        <taxon>Ascomycota</taxon>
        <taxon>Pezizomycotina</taxon>
        <taxon>Dothideomycetes</taxon>
        <taxon>Dothideomycetidae</taxon>
        <taxon>Dothideales</taxon>
        <taxon>Saccotheciaceae</taxon>
        <taxon>Aureobasidium</taxon>
    </lineage>
</organism>
<gene>
    <name evidence="2" type="ORF">QM012_003092</name>
</gene>
<keyword evidence="3" id="KW-1185">Reference proteome</keyword>
<proteinExistence type="predicted"/>
<evidence type="ECO:0000313" key="3">
    <source>
        <dbReference type="Proteomes" id="UP001341245"/>
    </source>
</evidence>
<reference evidence="2 3" key="1">
    <citation type="submission" date="2023-11" db="EMBL/GenBank/DDBJ databases">
        <title>Draft genome sequence and annotation of the polyextremotolerant black yeast-like fungus Aureobasidium pullulans NRRL 62042.</title>
        <authorList>
            <person name="Dielentheis-Frenken M.R.E."/>
            <person name="Wibberg D."/>
            <person name="Blank L.M."/>
            <person name="Tiso T."/>
        </authorList>
    </citation>
    <scope>NUCLEOTIDE SEQUENCE [LARGE SCALE GENOMIC DNA]</scope>
    <source>
        <strain evidence="2 3">NRRL 62042</strain>
    </source>
</reference>
<evidence type="ECO:0000313" key="2">
    <source>
        <dbReference type="EMBL" id="KAK6001009.1"/>
    </source>
</evidence>
<accession>A0ABR0T990</accession>
<protein>
    <submittedName>
        <fullName evidence="2">Uncharacterized protein</fullName>
    </submittedName>
</protein>
<name>A0ABR0T990_AURPU</name>
<feature type="region of interest" description="Disordered" evidence="1">
    <location>
        <begin position="24"/>
        <end position="46"/>
    </location>
</feature>
<dbReference type="EMBL" id="JASGXD010000015">
    <property type="protein sequence ID" value="KAK6001009.1"/>
    <property type="molecule type" value="Genomic_DNA"/>
</dbReference>